<dbReference type="InterPro" id="IPR002656">
    <property type="entry name" value="Acyl_transf_3_dom"/>
</dbReference>
<protein>
    <submittedName>
        <fullName evidence="3">Peptidoglycan/LPS O-acetylase OafA/YrhL, contains acyltransferase and SGNH-hydrolase domains</fullName>
    </submittedName>
</protein>
<feature type="transmembrane region" description="Helical" evidence="1">
    <location>
        <begin position="308"/>
        <end position="326"/>
    </location>
</feature>
<dbReference type="EMBL" id="FMAJ01000003">
    <property type="protein sequence ID" value="SCB57631.1"/>
    <property type="molecule type" value="Genomic_DNA"/>
</dbReference>
<dbReference type="RefSeq" id="WP_092749166.1">
    <property type="nucleotide sequence ID" value="NZ_FMAJ01000003.1"/>
</dbReference>
<dbReference type="InterPro" id="IPR050879">
    <property type="entry name" value="Acyltransferase_3"/>
</dbReference>
<dbReference type="Proteomes" id="UP000198723">
    <property type="component" value="Unassembled WGS sequence"/>
</dbReference>
<feature type="transmembrane region" description="Helical" evidence="1">
    <location>
        <begin position="338"/>
        <end position="359"/>
    </location>
</feature>
<dbReference type="GO" id="GO:0016020">
    <property type="term" value="C:membrane"/>
    <property type="evidence" value="ECO:0007669"/>
    <property type="project" value="TreeGrafter"/>
</dbReference>
<name>A0A1C3XZE7_9HYPH</name>
<dbReference type="GO" id="GO:0016747">
    <property type="term" value="F:acyltransferase activity, transferring groups other than amino-acyl groups"/>
    <property type="evidence" value="ECO:0007669"/>
    <property type="project" value="InterPro"/>
</dbReference>
<evidence type="ECO:0000313" key="4">
    <source>
        <dbReference type="Proteomes" id="UP000198723"/>
    </source>
</evidence>
<sequence>MDAMKGGRRIECLDGLRGLAALWVLIGHAHILTGFKVPIIGDPELGVDLFIMLSGFLMVFHYQRRKGREPWESPQTWAVFWARRFFRIAPLYYVMLVVALIAGSEIYQARMVIDAFNGNPPQAASRYLDDSLTNYLMHLSFLFGLSPAHAFRTALPDWSIGLEMQFYVALPFIMIILGRLGWLKGMLVTVGLAVAAALVVHRLGFRFPMPSFLPMKMHIFAAGMLLAGALWMPPGRAYLAFAISALLALIPLGGDVTVLHESVRVGIVVLFFALVHADRFPGSAGHYSRAVNSVLGNTFFRNLGELSFGAYLIHLLIMQPVIAWLIGNTDLSNPARWLATLIVTIPIVYVLSFIGYKFIELPGQTVGKRLTQQRQVAT</sequence>
<feature type="transmembrane region" description="Helical" evidence="1">
    <location>
        <begin position="182"/>
        <end position="200"/>
    </location>
</feature>
<dbReference type="GO" id="GO:0016787">
    <property type="term" value="F:hydrolase activity"/>
    <property type="evidence" value="ECO:0007669"/>
    <property type="project" value="UniProtKB-KW"/>
</dbReference>
<accession>A0A1C3XZE7</accession>
<dbReference type="PANTHER" id="PTHR23028:SF53">
    <property type="entry name" value="ACYL_TRANSF_3 DOMAIN-CONTAINING PROTEIN"/>
    <property type="match status" value="1"/>
</dbReference>
<keyword evidence="1" id="KW-0812">Transmembrane</keyword>
<dbReference type="AlphaFoldDB" id="A0A1C3XZE7"/>
<feature type="transmembrane region" description="Helical" evidence="1">
    <location>
        <begin position="45"/>
        <end position="62"/>
    </location>
</feature>
<dbReference type="Pfam" id="PF01757">
    <property type="entry name" value="Acyl_transf_3"/>
    <property type="match status" value="1"/>
</dbReference>
<feature type="domain" description="Acyltransferase 3" evidence="2">
    <location>
        <begin position="11"/>
        <end position="352"/>
    </location>
</feature>
<evidence type="ECO:0000256" key="1">
    <source>
        <dbReference type="SAM" id="Phobius"/>
    </source>
</evidence>
<reference evidence="3 4" key="1">
    <citation type="submission" date="2016-08" db="EMBL/GenBank/DDBJ databases">
        <authorList>
            <person name="Seilhamer J.J."/>
        </authorList>
    </citation>
    <scope>NUCLEOTIDE SEQUENCE [LARGE SCALE GENOMIC DNA]</scope>
    <source>
        <strain evidence="3 4">HBR26</strain>
    </source>
</reference>
<gene>
    <name evidence="3" type="ORF">GA0061105_10387</name>
</gene>
<evidence type="ECO:0000259" key="2">
    <source>
        <dbReference type="Pfam" id="PF01757"/>
    </source>
</evidence>
<proteinExistence type="predicted"/>
<feature type="transmembrane region" description="Helical" evidence="1">
    <location>
        <begin position="158"/>
        <end position="176"/>
    </location>
</feature>
<dbReference type="STRING" id="1138170.GA0061105_10387"/>
<keyword evidence="3" id="KW-0012">Acyltransferase</keyword>
<keyword evidence="1" id="KW-0472">Membrane</keyword>
<dbReference type="GO" id="GO:0009103">
    <property type="term" value="P:lipopolysaccharide biosynthetic process"/>
    <property type="evidence" value="ECO:0007669"/>
    <property type="project" value="TreeGrafter"/>
</dbReference>
<feature type="transmembrane region" description="Helical" evidence="1">
    <location>
        <begin position="20"/>
        <end position="39"/>
    </location>
</feature>
<organism evidence="3 4">
    <name type="scientific">Rhizobium aethiopicum</name>
    <dbReference type="NCBI Taxonomy" id="1138170"/>
    <lineage>
        <taxon>Bacteria</taxon>
        <taxon>Pseudomonadati</taxon>
        <taxon>Pseudomonadota</taxon>
        <taxon>Alphaproteobacteria</taxon>
        <taxon>Hyphomicrobiales</taxon>
        <taxon>Rhizobiaceae</taxon>
        <taxon>Rhizobium/Agrobacterium group</taxon>
        <taxon>Rhizobium</taxon>
    </lineage>
</organism>
<dbReference type="PANTHER" id="PTHR23028">
    <property type="entry name" value="ACETYLTRANSFERASE"/>
    <property type="match status" value="1"/>
</dbReference>
<keyword evidence="1" id="KW-1133">Transmembrane helix</keyword>
<evidence type="ECO:0000313" key="3">
    <source>
        <dbReference type="EMBL" id="SCB57631.1"/>
    </source>
</evidence>
<keyword evidence="3" id="KW-0808">Transferase</keyword>
<feature type="transmembrane region" description="Helical" evidence="1">
    <location>
        <begin position="238"/>
        <end position="258"/>
    </location>
</feature>
<keyword evidence="3" id="KW-0378">Hydrolase</keyword>
<feature type="transmembrane region" description="Helical" evidence="1">
    <location>
        <begin position="91"/>
        <end position="113"/>
    </location>
</feature>